<evidence type="ECO:0000256" key="1">
    <source>
        <dbReference type="SAM" id="MobiDB-lite"/>
    </source>
</evidence>
<dbReference type="RefSeq" id="XP_058335438.1">
    <property type="nucleotide sequence ID" value="XM_058469407.1"/>
</dbReference>
<reference evidence="3" key="1">
    <citation type="submission" date="2022-11" db="EMBL/GenBank/DDBJ databases">
        <authorList>
            <person name="Petersen C."/>
        </authorList>
    </citation>
    <scope>NUCLEOTIDE SEQUENCE</scope>
    <source>
        <strain evidence="3">IBT 19713</strain>
    </source>
</reference>
<evidence type="ECO:0000259" key="2">
    <source>
        <dbReference type="Pfam" id="PF12572"/>
    </source>
</evidence>
<evidence type="ECO:0000313" key="3">
    <source>
        <dbReference type="EMBL" id="KAJ5248659.1"/>
    </source>
</evidence>
<feature type="compositionally biased region" description="Pro residues" evidence="1">
    <location>
        <begin position="28"/>
        <end position="37"/>
    </location>
</feature>
<reference evidence="3" key="2">
    <citation type="journal article" date="2023" name="IMA Fungus">
        <title>Comparative genomic study of the Penicillium genus elucidates a diverse pangenome and 15 lateral gene transfer events.</title>
        <authorList>
            <person name="Petersen C."/>
            <person name="Sorensen T."/>
            <person name="Nielsen M.R."/>
            <person name="Sondergaard T.E."/>
            <person name="Sorensen J.L."/>
            <person name="Fitzpatrick D.A."/>
            <person name="Frisvad J.C."/>
            <person name="Nielsen K.L."/>
        </authorList>
    </citation>
    <scope>NUCLEOTIDE SEQUENCE</scope>
    <source>
        <strain evidence="3">IBT 19713</strain>
    </source>
</reference>
<evidence type="ECO:0000313" key="4">
    <source>
        <dbReference type="Proteomes" id="UP001150941"/>
    </source>
</evidence>
<dbReference type="AlphaFoldDB" id="A0A9W9TYI8"/>
<accession>A0A9W9TYI8</accession>
<feature type="compositionally biased region" description="Acidic residues" evidence="1">
    <location>
        <begin position="43"/>
        <end position="56"/>
    </location>
</feature>
<gene>
    <name evidence="3" type="ORF">N7468_000110</name>
</gene>
<feature type="compositionally biased region" description="Basic and acidic residues" evidence="1">
    <location>
        <begin position="1"/>
        <end position="13"/>
    </location>
</feature>
<keyword evidence="4" id="KW-1185">Reference proteome</keyword>
<proteinExistence type="predicted"/>
<name>A0A9W9TYI8_9EURO</name>
<protein>
    <recommendedName>
        <fullName evidence="2">DUF3752 domain-containing protein</fullName>
    </recommendedName>
</protein>
<organism evidence="3 4">
    <name type="scientific">Penicillium chermesinum</name>
    <dbReference type="NCBI Taxonomy" id="63820"/>
    <lineage>
        <taxon>Eukaryota</taxon>
        <taxon>Fungi</taxon>
        <taxon>Dikarya</taxon>
        <taxon>Ascomycota</taxon>
        <taxon>Pezizomycotina</taxon>
        <taxon>Eurotiomycetes</taxon>
        <taxon>Eurotiomycetidae</taxon>
        <taxon>Eurotiales</taxon>
        <taxon>Aspergillaceae</taxon>
        <taxon>Penicillium</taxon>
    </lineage>
</organism>
<dbReference type="PANTHER" id="PTHR46370">
    <property type="entry name" value="GPALPP MOTIFS-CONTAINING PROTEIN 1"/>
    <property type="match status" value="1"/>
</dbReference>
<comment type="caution">
    <text evidence="3">The sequence shown here is derived from an EMBL/GenBank/DDBJ whole genome shotgun (WGS) entry which is preliminary data.</text>
</comment>
<dbReference type="InterPro" id="IPR046331">
    <property type="entry name" value="GPAM1-like"/>
</dbReference>
<dbReference type="PANTHER" id="PTHR46370:SF1">
    <property type="entry name" value="GPALPP MOTIFS-CONTAINING PROTEIN 1"/>
    <property type="match status" value="1"/>
</dbReference>
<feature type="region of interest" description="Disordered" evidence="1">
    <location>
        <begin position="1"/>
        <end position="253"/>
    </location>
</feature>
<feature type="compositionally biased region" description="Basic and acidic residues" evidence="1">
    <location>
        <begin position="90"/>
        <end position="100"/>
    </location>
</feature>
<feature type="compositionally biased region" description="Basic and acidic residues" evidence="1">
    <location>
        <begin position="180"/>
        <end position="222"/>
    </location>
</feature>
<dbReference type="GeneID" id="83196710"/>
<feature type="domain" description="DUF3752" evidence="2">
    <location>
        <begin position="103"/>
        <end position="248"/>
    </location>
</feature>
<dbReference type="EMBL" id="JAPQKS010000001">
    <property type="protein sequence ID" value="KAJ5248659.1"/>
    <property type="molecule type" value="Genomic_DNA"/>
</dbReference>
<dbReference type="Pfam" id="PF12572">
    <property type="entry name" value="DUF3752"/>
    <property type="match status" value="1"/>
</dbReference>
<dbReference type="InterPro" id="IPR022226">
    <property type="entry name" value="DUF3752"/>
</dbReference>
<dbReference type="Proteomes" id="UP001150941">
    <property type="component" value="Unassembled WGS sequence"/>
</dbReference>
<feature type="compositionally biased region" description="Basic and acidic residues" evidence="1">
    <location>
        <begin position="146"/>
        <end position="155"/>
    </location>
</feature>
<dbReference type="OrthoDB" id="73491at2759"/>
<sequence length="253" mass="28184">MDSEKRKYDHLADGDQDSSPRKRLIGPSMPPSMPPPTEAETQASEDGETDDSDDDFGPGLPPSHGGPAASVQTSDPHEPDYQTNLTTPLAKKESARDEWMLKPPEQSDWASKIDPTQLRNRKFQTGKSARSGAGPKQVDAAWTETPEERMRRLGDEVMGVGKQSTTSGRLPKPDPSQNRSMEEKVKKYNDRMGKNTRLEEQKARKDEDDDPSARGFDREKDMAISSKITGAQRRDMVNRASDYGSRFSKGNFL</sequence>